<dbReference type="GO" id="GO:0009055">
    <property type="term" value="F:electron transfer activity"/>
    <property type="evidence" value="ECO:0007669"/>
    <property type="project" value="TreeGrafter"/>
</dbReference>
<evidence type="ECO:0000256" key="1">
    <source>
        <dbReference type="ARBA" id="ARBA00023002"/>
    </source>
</evidence>
<gene>
    <name evidence="3" type="ORF">CJ209_10870</name>
</gene>
<dbReference type="SUPFAM" id="SSF52218">
    <property type="entry name" value="Flavoproteins"/>
    <property type="match status" value="1"/>
</dbReference>
<keyword evidence="1" id="KW-0560">Oxidoreductase</keyword>
<dbReference type="EMBL" id="PNHC01000011">
    <property type="protein sequence ID" value="PMC68071.1"/>
    <property type="molecule type" value="Genomic_DNA"/>
</dbReference>
<evidence type="ECO:0000259" key="2">
    <source>
        <dbReference type="Pfam" id="PF02525"/>
    </source>
</evidence>
<dbReference type="Gene3D" id="3.40.50.360">
    <property type="match status" value="1"/>
</dbReference>
<reference evidence="3 4" key="1">
    <citation type="submission" date="2017-09" db="EMBL/GenBank/DDBJ databases">
        <title>Bacterial strain isolated from the female urinary microbiota.</title>
        <authorList>
            <person name="Thomas-White K."/>
            <person name="Kumar N."/>
            <person name="Forster S."/>
            <person name="Putonti C."/>
            <person name="Lawley T."/>
            <person name="Wolfe A.J."/>
        </authorList>
    </citation>
    <scope>NUCLEOTIDE SEQUENCE [LARGE SCALE GENOMIC DNA]</scope>
    <source>
        <strain evidence="3 4">UMB0249</strain>
    </source>
</reference>
<dbReference type="PANTHER" id="PTHR47307">
    <property type="entry name" value="GLUTATHIONE-REGULATED POTASSIUM-EFFLUX SYSTEM ANCILLARY PROTEIN KEFG"/>
    <property type="match status" value="1"/>
</dbReference>
<dbReference type="InterPro" id="IPR003680">
    <property type="entry name" value="Flavodoxin_fold"/>
</dbReference>
<evidence type="ECO:0000313" key="4">
    <source>
        <dbReference type="Proteomes" id="UP000235733"/>
    </source>
</evidence>
<dbReference type="AlphaFoldDB" id="A0A2N6TFF5"/>
<name>A0A2N6TFF5_FUSNU</name>
<dbReference type="RefSeq" id="WP_008695022.1">
    <property type="nucleotide sequence ID" value="NZ_CP077147.1"/>
</dbReference>
<dbReference type="InterPro" id="IPR046980">
    <property type="entry name" value="KefG/KefF"/>
</dbReference>
<evidence type="ECO:0000313" key="3">
    <source>
        <dbReference type="EMBL" id="PMC68071.1"/>
    </source>
</evidence>
<dbReference type="GO" id="GO:0010181">
    <property type="term" value="F:FMN binding"/>
    <property type="evidence" value="ECO:0007669"/>
    <property type="project" value="TreeGrafter"/>
</dbReference>
<comment type="caution">
    <text evidence="3">The sequence shown here is derived from an EMBL/GenBank/DDBJ whole genome shotgun (WGS) entry which is preliminary data.</text>
</comment>
<dbReference type="Pfam" id="PF02525">
    <property type="entry name" value="Flavodoxin_2"/>
    <property type="match status" value="1"/>
</dbReference>
<feature type="domain" description="Flavodoxin-like fold" evidence="2">
    <location>
        <begin position="3"/>
        <end position="174"/>
    </location>
</feature>
<proteinExistence type="predicted"/>
<accession>A0A2N6TFF5</accession>
<sequence length="182" mass="21768">MKTKTLVILAHPNIGKSSANKRWREELLKYPEEIEVHELYKEYPDWNINIKKEQELLEKYNHIILQFPLYWFNCPPLLKKWLDDVFEHNWAYGTNGNKLKDKKIGLAVTTGSKKECYSHGGENRFTLDELLIPFETTINYVKANYLPYFTIYGVSPHLERLNKEEKDKNAEEYIKYIHKTRE</sequence>
<dbReference type="InterPro" id="IPR029039">
    <property type="entry name" value="Flavoprotein-like_sf"/>
</dbReference>
<organism evidence="3 4">
    <name type="scientific">Fusobacterium nucleatum</name>
    <dbReference type="NCBI Taxonomy" id="851"/>
    <lineage>
        <taxon>Bacteria</taxon>
        <taxon>Fusobacteriati</taxon>
        <taxon>Fusobacteriota</taxon>
        <taxon>Fusobacteriia</taxon>
        <taxon>Fusobacteriales</taxon>
        <taxon>Fusobacteriaceae</taxon>
        <taxon>Fusobacterium</taxon>
    </lineage>
</organism>
<dbReference type="Proteomes" id="UP000235733">
    <property type="component" value="Unassembled WGS sequence"/>
</dbReference>
<dbReference type="PANTHER" id="PTHR47307:SF1">
    <property type="entry name" value="GLUTATHIONE-REGULATED POTASSIUM-EFFLUX SYSTEM ANCILLARY PROTEIN KEFG"/>
    <property type="match status" value="1"/>
</dbReference>
<protein>
    <submittedName>
        <fullName evidence="3">Flavodoxin family protein</fullName>
    </submittedName>
</protein>
<dbReference type="GO" id="GO:0003955">
    <property type="term" value="F:NAD(P)H dehydrogenase (quinone) activity"/>
    <property type="evidence" value="ECO:0007669"/>
    <property type="project" value="TreeGrafter"/>
</dbReference>